<reference evidence="5 6" key="1">
    <citation type="journal article" date="2022" name="IScience">
        <title>An ultrasensitive nanofiber-based assay for enzymatic hydrolysis and deep-sea microbial degradation of cellulose.</title>
        <authorList>
            <person name="Tsudome M."/>
            <person name="Tachioka M."/>
            <person name="Miyazaki M."/>
            <person name="Uchimura K."/>
            <person name="Tsuda M."/>
            <person name="Takaki Y."/>
            <person name="Deguchi S."/>
        </authorList>
    </citation>
    <scope>NUCLEOTIDE SEQUENCE [LARGE SCALE GENOMIC DNA]</scope>
    <source>
        <strain evidence="5 6">GE09</strain>
    </source>
</reference>
<dbReference type="Proteomes" id="UP001320119">
    <property type="component" value="Chromosome"/>
</dbReference>
<feature type="domain" description="RanBP2-type" evidence="4">
    <location>
        <begin position="77"/>
        <end position="96"/>
    </location>
</feature>
<evidence type="ECO:0000313" key="5">
    <source>
        <dbReference type="EMBL" id="BCD98825.1"/>
    </source>
</evidence>
<dbReference type="AlphaFoldDB" id="A0AAN1WJQ2"/>
<dbReference type="GO" id="GO:0008270">
    <property type="term" value="F:zinc ion binding"/>
    <property type="evidence" value="ECO:0007669"/>
    <property type="project" value="UniProtKB-KW"/>
</dbReference>
<evidence type="ECO:0000256" key="3">
    <source>
        <dbReference type="ARBA" id="ARBA00022833"/>
    </source>
</evidence>
<dbReference type="InterPro" id="IPR001876">
    <property type="entry name" value="Znf_RanBP2"/>
</dbReference>
<organism evidence="5 6">
    <name type="scientific">Marinagarivorans cellulosilyticus</name>
    <dbReference type="NCBI Taxonomy" id="2721545"/>
    <lineage>
        <taxon>Bacteria</taxon>
        <taxon>Pseudomonadati</taxon>
        <taxon>Pseudomonadota</taxon>
        <taxon>Gammaproteobacteria</taxon>
        <taxon>Cellvibrionales</taxon>
        <taxon>Cellvibrionaceae</taxon>
        <taxon>Marinagarivorans</taxon>
    </lineage>
</organism>
<dbReference type="InterPro" id="IPR018551">
    <property type="entry name" value="DUF2007"/>
</dbReference>
<keyword evidence="3" id="KW-0862">Zinc</keyword>
<keyword evidence="6" id="KW-1185">Reference proteome</keyword>
<dbReference type="PROSITE" id="PS01358">
    <property type="entry name" value="ZF_RANBP2_1"/>
    <property type="match status" value="1"/>
</dbReference>
<dbReference type="Gene3D" id="4.10.1060.50">
    <property type="match status" value="1"/>
</dbReference>
<evidence type="ECO:0000256" key="2">
    <source>
        <dbReference type="ARBA" id="ARBA00022771"/>
    </source>
</evidence>
<accession>A0AAN1WJQ2</accession>
<evidence type="ECO:0000259" key="4">
    <source>
        <dbReference type="PROSITE" id="PS01358"/>
    </source>
</evidence>
<gene>
    <name evidence="5" type="ORF">MARGE09_P3026</name>
</gene>
<dbReference type="RefSeq" id="WP_236983430.1">
    <property type="nucleotide sequence ID" value="NZ_AP023086.1"/>
</dbReference>
<evidence type="ECO:0000313" key="6">
    <source>
        <dbReference type="Proteomes" id="UP001320119"/>
    </source>
</evidence>
<evidence type="ECO:0000256" key="1">
    <source>
        <dbReference type="ARBA" id="ARBA00022723"/>
    </source>
</evidence>
<protein>
    <recommendedName>
        <fullName evidence="4">RanBP2-type domain-containing protein</fullName>
    </recommendedName>
</protein>
<keyword evidence="1" id="KW-0479">Metal-binding</keyword>
<name>A0AAN1WJQ2_9GAMM</name>
<proteinExistence type="predicted"/>
<dbReference type="KEGG" id="marq:MARGE09_P3026"/>
<keyword evidence="2" id="KW-0863">Zinc-finger</keyword>
<dbReference type="Pfam" id="PF09413">
    <property type="entry name" value="DUF2007"/>
    <property type="match status" value="1"/>
</dbReference>
<sequence length="101" mass="11545">MKLVYSHQNAILVENAKSLLLSEGIDVQLRNEHLAAGAGDLAPMDCWLELWVVNEKDFERADGLIQALTSEEKLEDWVCPNCREKNYPSFKLCWNCQHKVA</sequence>
<dbReference type="EMBL" id="AP023086">
    <property type="protein sequence ID" value="BCD98825.1"/>
    <property type="molecule type" value="Genomic_DNA"/>
</dbReference>
<dbReference type="InterPro" id="IPR038587">
    <property type="entry name" value="Ribosomal_eL40_sf"/>
</dbReference>